<dbReference type="Gene3D" id="2.60.120.560">
    <property type="entry name" value="Exo-inulinase, domain 1"/>
    <property type="match status" value="1"/>
</dbReference>
<keyword evidence="1" id="KW-0812">Transmembrane</keyword>
<protein>
    <submittedName>
        <fullName evidence="2">Uncharacterized protein</fullName>
    </submittedName>
</protein>
<gene>
    <name evidence="2" type="ORF">K9W46_10710</name>
</gene>
<feature type="transmembrane region" description="Helical" evidence="1">
    <location>
        <begin position="4172"/>
        <end position="4192"/>
    </location>
</feature>
<proteinExistence type="predicted"/>
<dbReference type="Proteomes" id="UP001200513">
    <property type="component" value="Chromosome"/>
</dbReference>
<dbReference type="EMBL" id="CP084167">
    <property type="protein sequence ID" value="UJG42840.1"/>
    <property type="molecule type" value="Genomic_DNA"/>
</dbReference>
<feature type="transmembrane region" description="Helical" evidence="1">
    <location>
        <begin position="4009"/>
        <end position="4027"/>
    </location>
</feature>
<sequence length="6099" mass="700097">MKKIITNKKIKSLKVSFLTIIIIIGVTFGDITHVISDYSYHPTNEFYFFHDRYFSVNNTFGWKGDYDIKSKSLSILDDHSIKKSVDISTWNGYSPLLLTVRTNTESSDAIDQLLIYDSNTSSIIMEKNNINVLRSVRIDYYIFPSTEYITIKIKDSDSNVYDCNIKEVALFTPQYHQIDLLSNTYAVPEEDYPLARWYETEYGYVTDQYLEHNARVVKTNEVEYGFSELSFYFEVPSVYMPTLNYMFSSAKETEQTIYQIDISVLDFDARTSYYTLKSEKEIYDSYPTINAVDLSSYAGHYINLKVKITWSNNIELSKLGLIINYLFIDGIVNEDYYTPGDTIAAEEYSKSLYKSKVKEIDDFTFIEGEGYVSYSNPLLMIDNNVEGGYLSYQIQNSVSVYEDDFYDIDLDGWYYNTNYTSNVDSSLYTDTLTNETKTTVHYDQNFNDSYIIDTSFTILGTSESRQSTFTILFNYDNNTHSGYGLRFGYGDEEKGYISLIRIINNLETELYFRNEEILKDVSYSISIIYSKNGTTVEISNSETINVYDSAFNNGFLGFAFDTIKAQITSVSVQMRDEYAIDRLHFRAMNTGTENVDVNFYVDQIDGNGLSRQLLAKIVLEKGKGLKQYTCPINPELIGFRVILSVEIVTPFIFPIYLDTIQFSGATPFGYTRYAWDYYRKGSKAYVDHDKLYYDGNEPSAYETPFDFTDSTDEIFYPKFGMNTPWQKIYDYEDSSNLFTSFDKFGDWKGIIDVTKSIHFSLTNNTNSMYGVKSLAPFQISGDFDIHLTFSSTSSFSFYDVLQVGLKNNEGDTFLAVGRKGDIYYLLIDGQERKVVSLTQSLTDFVFHLQWNNGTLTFEFGEKEIFSLFLDEPALYQSISNIELVIASQDFFDTTLKSVSAAYKNGYTTLRHRIFEEKFTDKSFSQWEVENSSTDYARIVNSQLYSYFGNSSDWHGVTLSHKQSLGLNFILEYGFDVLQSDKESKGKQKLSLMSNETEVLSVILEDIQSNDETPVMKINLYGTLIDSYILPSICINHALRIKKEGLNVQISYYDTLSWKDYLSFQINPNELNIDELVLSQEKYENLPYSDFYINYLSVDRYYYNMGYETNAVHSVLNEEFYSTITTDSNWIIDYTNCNESDIDFVNDEDILYLTPNNPNIATGTINFTRILSNVTDIEFTLDLMYSLIAIYKTGEFIININGGDLSLWLKFNGENITLTLSSQIESQSTTINKNFFDHNTLRLISSSSGLTLYSDFIKLGKLQPLLSIDSYAVSLRSVSLIIQTNFNSNPISFGLGRLAISDSDITVYQSPWSDGYTIINDYFSELNWATRGYNYYTQPFTITDGSQLQTKFTTERNDWYGNTYSKDYTFEMDFFMDVRFSFILNGDNGYQSFILENKIKYQNLIEVRFISENESICIQLLIQNVVVDSIIYEHSIIGGILRIQRIGDRVDVYGDWISNQHSFEKMFSYTNNLKDIYIDRIKIRQLSKTSSAHTMCIDGLYLNTRTLPVPNPYTPAIGEFVPLTYSTTFQSIDDYTSYVYGNVNSENVPFTHTNGLQTLFDFDSFSNEFRGRTFYKDIVCVDDFIFTFDISVNISYNKVGLLNIEFLDNSYQTVFLIQVITNDTLKINLYLRSSLIYTYEDEISSLLTNSFRLARAGTKILFGVFRGDYYVPLGSPLESSVSLLSSFNSDLFGMKITQAALFNNVTSPNSIVLNRIEINTASSDESNLIYRESINDPNFIASYDMWIRNETKLSISAFSNYYTGENITERLQLSIYLLPIGMPFSIDPENYVGSIIFLDNDIDTYTHSLMIIGYTGLFEVIVCIDRMIPISLFTLETSAPSSYAEAEKDYEYQSDIFGWEEEFEGYTNPTGWDESVWTKEIFISQETMTKDLWTCYNTQIQFTSSSLIIKHISQYKGTVTINIPPVNVSLYPFLSFDIMTTERFASESISLVIGNKSIDITPTIDTTLGFTTVRKNLYELIYPNVNETVGQITFAIYNPCTITIRNLQIYKIYDYDYVHYSNGENNSTADSVADIGFHVGTNTLIAFLLGRYCSQSRAEQELDIVNNIKAMYDVPVVSFYSDDINFIYWFNDSINLNKRVLLIVFDEIPTKLLDTYYYYDDFGRPFETSLLEDFQRNGNYLLWIGSAPFSKGVNPEGNLIDLDYEDYKQFSGQIVETDIDLQVNISDFGEELGISPYSTSWFVNVSSMPSSLGEWIGGYVNITGLIYNSSEHGNDILLHPYNYYFHMLSSFLGHNYGFLGVTDTSILVRLLDIVFIPPTQYDKIFGNLILKGPIFLEKRWSFEDQFQFLYVGTTDLVNVIIDNKSLTYAFPDILELEEYSISSVDGFSLVTNSSNIVSIDSITFINQGASTTPSVFNFDEPNSLDFKQNFVPISGGFDYDNGDENYVLKWRNNLSQPYSAALLDTQSYGDSVIQFEMGVYPTGDETHIGGIMLNIPVINSSSLFFDSLFIGFKMVGGGDLTFPLSLFVARYYSPTSYTVLYEKEITKLGNSFGGNNDILAPLKLTIIKTVTSTGLKLSIYSKVYRVYPYYGADELLEIQIENDGIYNCKTAWFGQDYSFDYDMRGTGKIGIFTTSTSFTFHHLSVYTTIANTCGDYVNLASGTSHISSDGLWLEGIMETAFQENVDTNYIFSIFDPSQSVASFDKKKYVEVSIVNTLGQKRSIVFSLGGWGTYVDNESIVGQPLYSYRTVDPFYSISSKEYDGTYMVIVTVDKGEIVFKVWERDSLSTVYTKEFVGFEAINSEAEIKLRISTINTVAYIDYIANGKMQASDLSFAYGRGLLGAGEVSYWLKGDTRYSLVLDNSLITSSYRVSNESLNTLYSTFLLNETSNLGYVSKYNSNTVYNISIIENTLYFNNNNMNFTFVNEHWYDLSYSFNLTYQILSITDTSKNEACPVEWEFYVNTSIVDGTEYSIDIFSFDGIVLIDKLSLPSLSSNFYDKDLGEWTYDTNYNVPSFSNIYSNTSSYLQLMIYSLMGPVNVTVFGDGKYIGSTLLEYNPFSSYSPAIINLENFDTTGLHKYTLYIDNVVEFDSLCLGETLPITEFLYTAPDDDNSYTDSRFSLDFSDSPYYNEKLGKVLCLHNADNYSVSISNLTSVSSLELYYKIPSEDKLTITLPLKATYVNDYTYDTRNILFELILSGDETKDTEIYTQGYTNYQLIQVWDTITDDNIWHYYQSAFTFYLQSVEYMSVGQSKTYNLYNNFDVSSPTDSLYNLYSLSAIESFDNYNLSFIATTTTNVFIDSFSLYTPPTPTFPALDLRTFALSSSAHWKSVTTNNLGRLDFGDMFNLTPYDDFSFYFSFSLETIAECNGFLSISTNLAFTFLTPTMWDYQPKFIDQPTSTLLAIPISAIGGLNRFIFRVYNHGLLNLTNTTSLYFQINVGLDHTFTPRLNSIQLSKNELNQTYIPEWVVSTPSTWIDLEGEYTSASDWVPVYNNASSSWGTFDILQRSVPLAGDVVINNVTLSEESFEYSQTNNYGQIQILNDFDPELYSNNTQIMCTFYYYLFADITSENNFSLISNLDISNITAIVFDGLIIHQPTSWNGSSFSTLVPINNTENHFQLDISSNPYTISNNSYLGYELSTNWHKKGFHSVTFFLNGVNQYTHNFSMVIDGLTDILVPFASATDYSLDISDKLSQERIYITLDEYKGGKNIPYFSYVDVARRPYASKDYLYSVVNFDGIAFHVTRMVWIGVADYNTQDKIGYAICAIITDQGTNHEVHELYVQKIEVMSAVPCSTDLELEEKAQSMGLSPTSSLSHKLGLSQMYIASAISSSRHKSVVLGLQESNYKLEVINNTVTLFLTNIKDIEYWNTGEEHLHTGVLSNYNVTIDNHTFSNFNATQMKIVLQDRLITINLLSQQLHILSGENVFAYILGEDSLSVSSGSSKLIASSTGLFLISEVTPISADSRPLSSSDSLMSAQESLYEMAENIDLEGYFIAIARSRWRQFHDFIQTNVLCPLKTLAKSSNLVVKYIFNQLFTHNSTFWKNVHQNWKAYVILLSSIAFTAYLYYACITMGTTYNPLFFYVGQIVKFSLVVQGSMFVGMVLLDLFNKPNFIAEGLSFQFSYMINKIKTIFCNVAKFITSVWNVLWDNNLTFNDKLEYLKGLAKRALDTVISFFKKIYKYLTVAMKALYGFIKNGVRDISYQSLSYTTRRFLFILLWIFTVGGCTGLSSTYEYDFVKSNTADLLHLNYLANHIDALDNNILLNYYGGIDFKAGSENLFMTLLMSSAHSFAKTVSGENNYPYFDEEQWLNNDTRAYWATEFLRELGFVVQVSETVGANVSKIFVPYTKDRKNNHLPESENKEADIVVYKVYDNEYDPDSTWHYEWFMGLSDNVHLPGGVALGVSESFFMGAMEMFLAKFDYTALWQDVRDVYLDPSDFYRHLAMVQIPGDIAAILSQGPDPYLVAQDILQKQMKDGQQFKHAYEETLELLSEDMRNLGLMSTKQIGFNPQREYVRLNFDSIEDIVANRKYLSNLKQRKELARMLQSGVILQFIQWGLFAPQMIYQKVLGTVMSLPEALAFSGFQLFLQMFGGRMSTSKMVRMLSNTQLSTLQRDKRWYQLMQSFGHAYWYNYVMEWLYSLQDISDSKILEILSTTYPEMVPRLSKFLPIAEREGIELKDKYVDGKNAKLDYFSSDESFKSKITDEMIKKFFIEELKKLIDSIFDTRGNYKNILQEFNEQQIDEFSKKDIDNIIKTLDSSNNDLSSVRELLYRFINPQLVGNLENGKIVVGLVIDNRGNVRIPLTKITKEGILNGQIPEAYSIGTKYFKGSFMYNILKQIYNLVQLNALFNEDRLLKLTESSSRKIDDDIKSLMTKLINEDKQLQSWLVNNKLITDEKLKFTTKELNENKFGNILLKILKRYYSTDIPQSVQGELFFIGLTFFRDALILTSDVHKKMKIAQINALNEIRIKHGLPIIDIISPWLKIIYDENGRATDIVANVKDEHGYYLSWLKLFLRSEETKNPYDDYHAGKTGSDGLVKGIKGYVFQDESTKEFIFYDVLTKMEFKLSISNHGKNPSLFSPKAVFEIPYSQMTEESKAFVEKMDYNIKTDPNDPNSKKIETHELINYGLKNSKNVIETIQRYLDLYPNKVSQKVYETITENEIKNLFNSKNKDAGFNVMHVYQKQTLYADLYALAAGELVPIKDEDGFIILFDNGKETNYRQILLNEKDMLGKRVSNMKFGLYTPVYEVNNLEKINIRGKYYPIYLHGETFARHTKNGMKYNNIIPITCADNTKLNIMPAIFYEPENKLFYSFKSDMSIWTGKTAEELRKNIKQDLDGKVSNENDNVNLPYIYISTNAEIVNNQIKVELAQKLVNNLANGEIDDQGIEKKIKWKLSLFNSVYEPKEGNNWYDYYSPNVGTFASIGTNGKSSRITSDLIIKNGDRLEAKEVNFEYGKVPIRYLKLFNIMSTGDYYSSNFDKYSKEGYNKFYSVQGKLLMSIQDGIEWDMHVEDIVGDLFLLRNSIKVEVDSQKKGQDNIALLGKNGIIEALRGGQTRWKKMTIKELENLAQAIQIRHKLFKFLDTEINVGTEMVNAVGIKYYSLEMEQEIYAAGVEIEKIKDTYDIKKSIDDIISIMQKVYGKEEINVYDEEIPYIETIYNEKIYLYDFINYRDGTISESKRKKIEEELVNNKIKVGTESGIYGSSSINILNLINPKDNELIGRVNIKSISTMLEAVFSQKSEYSIGTFLPEIFEEPRKELKKIYRLKEEEKLTPKIILDNEPYLKEALIMYIIDLAEAIYKKSIHQNLNSRGISQIKDTLIYYNKNKLQKIGSIIEYENKRKQVINYLKEELGLNRNSQKYSEEEEYLNLLKIFIIDIFRFNVDLKLFQKFIFLTSKQELVGGSGCYKRKLLVPMLALNFLMKIYDIYTGYRTWKIISDEEIIIDNGAGLDGLRFLKRINRIENKALKLYEEIRTKAKLENTLITKEYLENYRTVNTVEKTEERMIVDVLIKLYSENVPMPATVILKNFNGEIIKKPTKEDILYIQLYTIVRSQQELDAINALKGIDLLKFYMSATILTVHNRLLKDKIKGSFWLKMKSGFEKLLSDTGATAIDVSEALITYANMEKYFFIWRNNYSDR</sequence>
<evidence type="ECO:0000313" key="2">
    <source>
        <dbReference type="EMBL" id="UJG42840.1"/>
    </source>
</evidence>
<keyword evidence="1" id="KW-1133">Transmembrane helix</keyword>
<organism evidence="2">
    <name type="scientific">Candidatus Heimdallarchaeum endolithica</name>
    <dbReference type="NCBI Taxonomy" id="2876572"/>
    <lineage>
        <taxon>Archaea</taxon>
        <taxon>Promethearchaeati</taxon>
        <taxon>Candidatus Heimdallarchaeota</taxon>
        <taxon>Candidatus Heimdallarchaeia (ex Rinke et al. 2021) (nom. nud.)</taxon>
        <taxon>Candidatus Heimdallarchaeales</taxon>
        <taxon>Candidatus Heimdallarchaeaceae</taxon>
        <taxon>Candidatus Heimdallarchaeum</taxon>
    </lineage>
</organism>
<evidence type="ECO:0000256" key="1">
    <source>
        <dbReference type="SAM" id="Phobius"/>
    </source>
</evidence>
<keyword evidence="1" id="KW-0472">Membrane</keyword>
<accession>A0A9Y1BPT2</accession>
<name>A0A9Y1BPT2_9ARCH</name>
<feature type="transmembrane region" description="Helical" evidence="1">
    <location>
        <begin position="12"/>
        <end position="35"/>
    </location>
</feature>
<feature type="transmembrane region" description="Helical" evidence="1">
    <location>
        <begin position="4039"/>
        <end position="4064"/>
    </location>
</feature>
<reference evidence="2" key="1">
    <citation type="journal article" date="2022" name="Nat. Microbiol.">
        <title>Unique mobile elements and scalable gene flow at the prokaryote-eukaryote boundary revealed by circularized Asgard archaea genomes.</title>
        <authorList>
            <person name="Wu F."/>
            <person name="Speth D.R."/>
            <person name="Philosof A."/>
            <person name="Cremiere A."/>
            <person name="Narayanan A."/>
            <person name="Barco R.A."/>
            <person name="Connon S.A."/>
            <person name="Amend J.P."/>
            <person name="Antoshechkin I.A."/>
            <person name="Orphan V.J."/>
        </authorList>
    </citation>
    <scope>NUCLEOTIDE SEQUENCE</scope>
    <source>
        <strain evidence="2">PR6</strain>
    </source>
</reference>